<dbReference type="KEGG" id="acab:QRX50_44885"/>
<protein>
    <recommendedName>
        <fullName evidence="2">UPF0145 protein QRX50_44885</fullName>
    </recommendedName>
</protein>
<evidence type="ECO:0000256" key="3">
    <source>
        <dbReference type="SAM" id="MobiDB-lite"/>
    </source>
</evidence>
<dbReference type="RefSeq" id="WP_285969133.1">
    <property type="nucleotide sequence ID" value="NZ_CP127294.1"/>
</dbReference>
<dbReference type="InterPro" id="IPR035439">
    <property type="entry name" value="UPF0145_dom_sf"/>
</dbReference>
<evidence type="ECO:0000256" key="2">
    <source>
        <dbReference type="HAMAP-Rule" id="MF_00338"/>
    </source>
</evidence>
<evidence type="ECO:0000313" key="5">
    <source>
        <dbReference type="Proteomes" id="UP001236014"/>
    </source>
</evidence>
<feature type="region of interest" description="Disordered" evidence="3">
    <location>
        <begin position="118"/>
        <end position="152"/>
    </location>
</feature>
<dbReference type="PANTHER" id="PTHR34068">
    <property type="entry name" value="UPF0145 PROTEIN YBJQ"/>
    <property type="match status" value="1"/>
</dbReference>
<comment type="similarity">
    <text evidence="1 2">Belongs to the UPF0145 family.</text>
</comment>
<dbReference type="HAMAP" id="MF_00338">
    <property type="entry name" value="UPF0145"/>
    <property type="match status" value="1"/>
</dbReference>
<dbReference type="InterPro" id="IPR002765">
    <property type="entry name" value="UPF0145_YbjQ-like"/>
</dbReference>
<dbReference type="PANTHER" id="PTHR34068:SF2">
    <property type="entry name" value="UPF0145 PROTEIN SCO3412"/>
    <property type="match status" value="1"/>
</dbReference>
<dbReference type="AlphaFoldDB" id="A0A9Y2MRG0"/>
<organism evidence="4 5">
    <name type="scientific">Amycolatopsis carbonis</name>
    <dbReference type="NCBI Taxonomy" id="715471"/>
    <lineage>
        <taxon>Bacteria</taxon>
        <taxon>Bacillati</taxon>
        <taxon>Actinomycetota</taxon>
        <taxon>Actinomycetes</taxon>
        <taxon>Pseudonocardiales</taxon>
        <taxon>Pseudonocardiaceae</taxon>
        <taxon>Amycolatopsis</taxon>
    </lineage>
</organism>
<accession>A0A9Y2MRG0</accession>
<gene>
    <name evidence="4" type="ORF">QRX50_44885</name>
</gene>
<reference evidence="4 5" key="1">
    <citation type="submission" date="2023-06" db="EMBL/GenBank/DDBJ databases">
        <authorList>
            <person name="Oyuntsetseg B."/>
            <person name="Kim S.B."/>
        </authorList>
    </citation>
    <scope>NUCLEOTIDE SEQUENCE [LARGE SCALE GENOMIC DNA]</scope>
    <source>
        <strain evidence="4 5">2-15</strain>
    </source>
</reference>
<name>A0A9Y2MRG0_9PSEU</name>
<sequence>MTQPAPPMQFPIMLSTMNDLPGYRVVRVFGEVFGLTVRSRNMFSNIGAGFKSMAGGELKGLSKLLSDSRYEALGRLSQEAMAHGANAVLALRFDCNEIAQTASEIAAYGTAVYVVPDGAPQQPGQQQAQHAPQQPQGQPQYQQQQQQAFPQN</sequence>
<dbReference type="SUPFAM" id="SSF117782">
    <property type="entry name" value="YbjQ-like"/>
    <property type="match status" value="1"/>
</dbReference>
<evidence type="ECO:0000313" key="4">
    <source>
        <dbReference type="EMBL" id="WIX78415.1"/>
    </source>
</evidence>
<dbReference type="Proteomes" id="UP001236014">
    <property type="component" value="Chromosome"/>
</dbReference>
<dbReference type="Gene3D" id="3.30.110.70">
    <property type="entry name" value="Hypothetical protein apc22750. Chain B"/>
    <property type="match status" value="1"/>
</dbReference>
<dbReference type="Pfam" id="PF01906">
    <property type="entry name" value="YbjQ_1"/>
    <property type="match status" value="1"/>
</dbReference>
<proteinExistence type="inferred from homology"/>
<evidence type="ECO:0000256" key="1">
    <source>
        <dbReference type="ARBA" id="ARBA00010751"/>
    </source>
</evidence>
<keyword evidence="5" id="KW-1185">Reference proteome</keyword>
<dbReference type="EMBL" id="CP127294">
    <property type="protein sequence ID" value="WIX78415.1"/>
    <property type="molecule type" value="Genomic_DNA"/>
</dbReference>